<feature type="region of interest" description="Disordered" evidence="2">
    <location>
        <begin position="203"/>
        <end position="229"/>
    </location>
</feature>
<protein>
    <submittedName>
        <fullName evidence="4">Family 10 glycosylhydrolase</fullName>
    </submittedName>
</protein>
<organism evidence="4 5">
    <name type="scientific">Nostoc flagelliforme FACHB-838</name>
    <dbReference type="NCBI Taxonomy" id="2692904"/>
    <lineage>
        <taxon>Bacteria</taxon>
        <taxon>Bacillati</taxon>
        <taxon>Cyanobacteriota</taxon>
        <taxon>Cyanophyceae</taxon>
        <taxon>Nostocales</taxon>
        <taxon>Nostocaceae</taxon>
        <taxon>Nostoc</taxon>
    </lineage>
</organism>
<feature type="domain" description="SLH" evidence="3">
    <location>
        <begin position="67"/>
        <end position="127"/>
    </location>
</feature>
<keyword evidence="5" id="KW-1185">Reference proteome</keyword>
<reference evidence="4 5" key="1">
    <citation type="journal article" date="2020" name="ISME J.">
        <title>Comparative genomics reveals insights into cyanobacterial evolution and habitat adaptation.</title>
        <authorList>
            <person name="Chen M.Y."/>
            <person name="Teng W.K."/>
            <person name="Zhao L."/>
            <person name="Hu C.X."/>
            <person name="Zhou Y.K."/>
            <person name="Han B.P."/>
            <person name="Song L.R."/>
            <person name="Shu W.S."/>
        </authorList>
    </citation>
    <scope>NUCLEOTIDE SEQUENCE [LARGE SCALE GENOMIC DNA]</scope>
    <source>
        <strain evidence="4 5">FACHB-838</strain>
    </source>
</reference>
<dbReference type="InterPro" id="IPR017853">
    <property type="entry name" value="GH"/>
</dbReference>
<proteinExistence type="predicted"/>
<sequence length="694" mass="77485">MVSIATPFSDIQNHWARLFITALAQRRIVNGLPNGTYRPDSSVTRAEFAAIIANAFGRVSKKRQYVPFVDVPTNYWAAAAIQGAYEKAFLTGFPDKTFRSANRITRVEVLVSLVGGLEIATKVRPDLLSQLPKIYQDFAQIPEYGRNQVAIATSAGLVVSFPNIKLFNPNLAATRGDVAAIVYQALVYLGQAEKITSNYLVQPPISTPTPTPTPTPIPTPTPTPTPTPIPAGTVKVNHSREFRGAWLVSVWNGDWPSKAGLPVAQQKAELTEIITKLQALNFNALIFQVRPEGDALYESQLEPWSAWITGTQGKAPEPFYDPLAFAIAECHKRNIELHAWFNPYRASTSTNPAKTVRPHIAATNPESVYLWKTQRWMDPGLKIVQDRAYNVILDVVKRYDVDGIHLDDYFYPYPIEGQPFPDDKTYAAYKAAGGTLSLGDWRRDNVNRMVQRLWQGIKAAKPDVKFGISPFGIYRPGQPAGITGLDAYNVLYADSKKWLEEGWIDYIAPQLYWRTDQTQQSYSALLQWWTQINTKQRHVYAGNNLTEPSNKSRESDEIEKQVKISRSQAGRLSLGNIFFNLGVLTENSQGIADRFQSLLYNKPALPPTLSWQDTTPPPPPIGLQVNNRKLSWQPGDNQPVRSWTLYRQTGDTWTIERILSAGTTFATVQQAGTYAVCAVDRLANESLGTVITVN</sequence>
<evidence type="ECO:0000313" key="4">
    <source>
        <dbReference type="EMBL" id="MBD2531879.1"/>
    </source>
</evidence>
<dbReference type="PROSITE" id="PS51272">
    <property type="entry name" value="SLH"/>
    <property type="match status" value="3"/>
</dbReference>
<dbReference type="PANTHER" id="PTHR43405:SF1">
    <property type="entry name" value="GLYCOSYL HYDROLASE DIGH"/>
    <property type="match status" value="1"/>
</dbReference>
<dbReference type="EMBL" id="JACJSI010000043">
    <property type="protein sequence ID" value="MBD2531879.1"/>
    <property type="molecule type" value="Genomic_DNA"/>
</dbReference>
<dbReference type="SUPFAM" id="SSF51445">
    <property type="entry name" value="(Trans)glycosidases"/>
    <property type="match status" value="1"/>
</dbReference>
<feature type="compositionally biased region" description="Pro residues" evidence="2">
    <location>
        <begin position="205"/>
        <end position="229"/>
    </location>
</feature>
<dbReference type="InterPro" id="IPR003790">
    <property type="entry name" value="GHL10"/>
</dbReference>
<dbReference type="Pfam" id="PF00395">
    <property type="entry name" value="SLH"/>
    <property type="match status" value="2"/>
</dbReference>
<keyword evidence="1" id="KW-0732">Signal</keyword>
<evidence type="ECO:0000313" key="5">
    <source>
        <dbReference type="Proteomes" id="UP000623440"/>
    </source>
</evidence>
<evidence type="ECO:0000256" key="2">
    <source>
        <dbReference type="SAM" id="MobiDB-lite"/>
    </source>
</evidence>
<dbReference type="Pfam" id="PF02638">
    <property type="entry name" value="GHL10"/>
    <property type="match status" value="1"/>
</dbReference>
<dbReference type="RefSeq" id="WP_190942545.1">
    <property type="nucleotide sequence ID" value="NZ_JACJSI010000043.1"/>
</dbReference>
<feature type="domain" description="SLH" evidence="3">
    <location>
        <begin position="3"/>
        <end position="66"/>
    </location>
</feature>
<feature type="domain" description="SLH" evidence="3">
    <location>
        <begin position="132"/>
        <end position="196"/>
    </location>
</feature>
<gene>
    <name evidence="4" type="ORF">H6G97_20745</name>
</gene>
<evidence type="ECO:0000259" key="3">
    <source>
        <dbReference type="PROSITE" id="PS51272"/>
    </source>
</evidence>
<accession>A0ABR8DQY8</accession>
<dbReference type="PANTHER" id="PTHR43405">
    <property type="entry name" value="GLYCOSYL HYDROLASE DIGH"/>
    <property type="match status" value="1"/>
</dbReference>
<evidence type="ECO:0000256" key="1">
    <source>
        <dbReference type="ARBA" id="ARBA00022729"/>
    </source>
</evidence>
<comment type="caution">
    <text evidence="4">The sequence shown here is derived from an EMBL/GenBank/DDBJ whole genome shotgun (WGS) entry which is preliminary data.</text>
</comment>
<dbReference type="Proteomes" id="UP000623440">
    <property type="component" value="Unassembled WGS sequence"/>
</dbReference>
<name>A0ABR8DQY8_9NOSO</name>
<dbReference type="InterPro" id="IPR001119">
    <property type="entry name" value="SLH_dom"/>
</dbReference>
<dbReference type="Gene3D" id="3.20.20.80">
    <property type="entry name" value="Glycosidases"/>
    <property type="match status" value="1"/>
</dbReference>
<dbReference type="InterPro" id="IPR052177">
    <property type="entry name" value="Divisome_Glycosyl_Hydrolase"/>
</dbReference>